<protein>
    <submittedName>
        <fullName evidence="2">CAIB/BAIF CoA-transferase family protein</fullName>
    </submittedName>
</protein>
<evidence type="ECO:0000313" key="3">
    <source>
        <dbReference type="Proteomes" id="UP000009168"/>
    </source>
</evidence>
<dbReference type="RefSeq" id="XP_001031039.2">
    <property type="nucleotide sequence ID" value="XM_001031039.2"/>
</dbReference>
<evidence type="ECO:0000313" key="2">
    <source>
        <dbReference type="EMBL" id="EAR83376.2"/>
    </source>
</evidence>
<dbReference type="OrthoDB" id="16747at2759"/>
<dbReference type="STRING" id="312017.Q22DI2"/>
<keyword evidence="3" id="KW-1185">Reference proteome</keyword>
<proteinExistence type="inferred from homology"/>
<dbReference type="GeneID" id="7834617"/>
<accession>Q22DI2</accession>
<dbReference type="PANTHER" id="PTHR48228:SF5">
    <property type="entry name" value="ALPHA-METHYLACYL-COA RACEMASE"/>
    <property type="match status" value="1"/>
</dbReference>
<sequence>MKGPLKGIKVLEFEGLAPTVFAGMILADFGADVTIINRKKNVNPIGIDTKNTYLNRGKKSLAADFKDPFQVSVIRKMMEKTDVVIDCFRPGKLEHIGLGPNDIKNDRLIFARVSGFGQTGPLRDYAGHDINYLSYSGILGTFSKENRNPEPPNNVLADFAGGGGFGVIGILLALYERERTGKGQVVDVSLTDCVGYMSSFLHNMKKLGVWNNPRGKNLLDGGAHYYQTYKCKDGKYLAVGCIENQFYRNFLKGLNVEHQDVLAKNQYDVDEYEHLTDEFQKIILNKTRDEWMQIFEPLDCCVSPVLDMNEMQNNQKVQKFIFKESDKPHAFQYAPSPILSNYQNLGILWQKNIQLNYLILIQHLMLQLHHLEDSILLKCLNNTIYLKKTLQNLLLQNKSFDCNEIEKNKLINLQTNTQVSCINSSLVKYLFLKYFSACQQIKISHQSKILIQFFNKANQLKFKFKTKNVRQKQYQFIIYIKSIIFNKIQSNKKIQIISLKDITKFKTKKNKSFNSQKQIYQINQLISKYLVLICAWLNIQNIISKQIKYSKSKQTNFYQMINFIIYLLENVQYFHQAY</sequence>
<name>Q22DI2_TETTS</name>
<dbReference type="Gene3D" id="3.30.1540.10">
    <property type="entry name" value="formyl-coa transferase, domain 3"/>
    <property type="match status" value="1"/>
</dbReference>
<dbReference type="Pfam" id="PF02515">
    <property type="entry name" value="CoA_transf_3"/>
    <property type="match status" value="1"/>
</dbReference>
<gene>
    <name evidence="2" type="ORF">TTHERM_00942980</name>
</gene>
<dbReference type="AlphaFoldDB" id="Q22DI2"/>
<dbReference type="eggNOG" id="KOG3957">
    <property type="taxonomic scope" value="Eukaryota"/>
</dbReference>
<dbReference type="Gene3D" id="3.40.50.10540">
    <property type="entry name" value="Crotonobetainyl-coa:carnitine coa-transferase, domain 1"/>
    <property type="match status" value="1"/>
</dbReference>
<dbReference type="InterPro" id="IPR044855">
    <property type="entry name" value="CoA-Trfase_III_dom3_sf"/>
</dbReference>
<dbReference type="InterPro" id="IPR023606">
    <property type="entry name" value="CoA-Trfase_III_dom_1_sf"/>
</dbReference>
<comment type="similarity">
    <text evidence="1">Belongs to the CoA-transferase III family.</text>
</comment>
<dbReference type="KEGG" id="tet:TTHERM_00942980"/>
<dbReference type="HOGENOM" id="CLU_033975_5_0_1"/>
<reference evidence="3" key="1">
    <citation type="journal article" date="2006" name="PLoS Biol.">
        <title>Macronuclear genome sequence of the ciliate Tetrahymena thermophila, a model eukaryote.</title>
        <authorList>
            <person name="Eisen J.A."/>
            <person name="Coyne R.S."/>
            <person name="Wu M."/>
            <person name="Wu D."/>
            <person name="Thiagarajan M."/>
            <person name="Wortman J.R."/>
            <person name="Badger J.H."/>
            <person name="Ren Q."/>
            <person name="Amedeo P."/>
            <person name="Jones K.M."/>
            <person name="Tallon L.J."/>
            <person name="Delcher A.L."/>
            <person name="Salzberg S.L."/>
            <person name="Silva J.C."/>
            <person name="Haas B.J."/>
            <person name="Majoros W.H."/>
            <person name="Farzad M."/>
            <person name="Carlton J.M."/>
            <person name="Smith R.K. Jr."/>
            <person name="Garg J."/>
            <person name="Pearlman R.E."/>
            <person name="Karrer K.M."/>
            <person name="Sun L."/>
            <person name="Manning G."/>
            <person name="Elde N.C."/>
            <person name="Turkewitz A.P."/>
            <person name="Asai D.J."/>
            <person name="Wilkes D.E."/>
            <person name="Wang Y."/>
            <person name="Cai H."/>
            <person name="Collins K."/>
            <person name="Stewart B.A."/>
            <person name="Lee S.R."/>
            <person name="Wilamowska K."/>
            <person name="Weinberg Z."/>
            <person name="Ruzzo W.L."/>
            <person name="Wloga D."/>
            <person name="Gaertig J."/>
            <person name="Frankel J."/>
            <person name="Tsao C.-C."/>
            <person name="Gorovsky M.A."/>
            <person name="Keeling P.J."/>
            <person name="Waller R.F."/>
            <person name="Patron N.J."/>
            <person name="Cherry J.M."/>
            <person name="Stover N.A."/>
            <person name="Krieger C.J."/>
            <person name="del Toro C."/>
            <person name="Ryder H.F."/>
            <person name="Williamson S.C."/>
            <person name="Barbeau R.A."/>
            <person name="Hamilton E.P."/>
            <person name="Orias E."/>
        </authorList>
    </citation>
    <scope>NUCLEOTIDE SEQUENCE [LARGE SCALE GENOMIC DNA]</scope>
    <source>
        <strain evidence="3">SB210</strain>
    </source>
</reference>
<dbReference type="InterPro" id="IPR050509">
    <property type="entry name" value="CoA-transferase_III"/>
</dbReference>
<dbReference type="InterPro" id="IPR003673">
    <property type="entry name" value="CoA-Trfase_fam_III"/>
</dbReference>
<dbReference type="PANTHER" id="PTHR48228">
    <property type="entry name" value="SUCCINYL-COA--D-CITRAMALATE COA-TRANSFERASE"/>
    <property type="match status" value="1"/>
</dbReference>
<evidence type="ECO:0000256" key="1">
    <source>
        <dbReference type="ARBA" id="ARBA00008383"/>
    </source>
</evidence>
<dbReference type="Proteomes" id="UP000009168">
    <property type="component" value="Unassembled WGS sequence"/>
</dbReference>
<dbReference type="SUPFAM" id="SSF89796">
    <property type="entry name" value="CoA-transferase family III (CaiB/BaiF)"/>
    <property type="match status" value="1"/>
</dbReference>
<dbReference type="GO" id="GO:0003824">
    <property type="term" value="F:catalytic activity"/>
    <property type="evidence" value="ECO:0007669"/>
    <property type="project" value="InterPro"/>
</dbReference>
<dbReference type="InParanoid" id="Q22DI2"/>
<dbReference type="EMBL" id="GG662797">
    <property type="protein sequence ID" value="EAR83376.2"/>
    <property type="molecule type" value="Genomic_DNA"/>
</dbReference>
<organism evidence="2 3">
    <name type="scientific">Tetrahymena thermophila (strain SB210)</name>
    <dbReference type="NCBI Taxonomy" id="312017"/>
    <lineage>
        <taxon>Eukaryota</taxon>
        <taxon>Sar</taxon>
        <taxon>Alveolata</taxon>
        <taxon>Ciliophora</taxon>
        <taxon>Intramacronucleata</taxon>
        <taxon>Oligohymenophorea</taxon>
        <taxon>Hymenostomatida</taxon>
        <taxon>Tetrahymenina</taxon>
        <taxon>Tetrahymenidae</taxon>
        <taxon>Tetrahymena</taxon>
    </lineage>
</organism>